<feature type="region of interest" description="Disordered" evidence="1">
    <location>
        <begin position="107"/>
        <end position="295"/>
    </location>
</feature>
<dbReference type="PANTHER" id="PTHR34117">
    <property type="entry name" value="STYLE CELL-CYCLE INHIBITOR 1"/>
    <property type="match status" value="1"/>
</dbReference>
<feature type="compositionally biased region" description="Basic and acidic residues" evidence="1">
    <location>
        <begin position="125"/>
        <end position="138"/>
    </location>
</feature>
<dbReference type="AlphaFoldDB" id="A0A8H7TFL6"/>
<keyword evidence="3" id="KW-1185">Reference proteome</keyword>
<organism evidence="2 3">
    <name type="scientific">Cadophora malorum</name>
    <dbReference type="NCBI Taxonomy" id="108018"/>
    <lineage>
        <taxon>Eukaryota</taxon>
        <taxon>Fungi</taxon>
        <taxon>Dikarya</taxon>
        <taxon>Ascomycota</taxon>
        <taxon>Pezizomycotina</taxon>
        <taxon>Leotiomycetes</taxon>
        <taxon>Helotiales</taxon>
        <taxon>Ploettnerulaceae</taxon>
        <taxon>Cadophora</taxon>
    </lineage>
</organism>
<protein>
    <recommendedName>
        <fullName evidence="4">RNA helicase HEL117</fullName>
    </recommendedName>
</protein>
<evidence type="ECO:0000256" key="1">
    <source>
        <dbReference type="SAM" id="MobiDB-lite"/>
    </source>
</evidence>
<feature type="compositionally biased region" description="Basic and acidic residues" evidence="1">
    <location>
        <begin position="192"/>
        <end position="258"/>
    </location>
</feature>
<feature type="compositionally biased region" description="Basic residues" evidence="1">
    <location>
        <begin position="21"/>
        <end position="44"/>
    </location>
</feature>
<feature type="compositionally biased region" description="Polar residues" evidence="1">
    <location>
        <begin position="139"/>
        <end position="152"/>
    </location>
</feature>
<dbReference type="Proteomes" id="UP000664132">
    <property type="component" value="Unassembled WGS sequence"/>
</dbReference>
<gene>
    <name evidence="2" type="ORF">IFR04_008608</name>
</gene>
<reference evidence="2" key="1">
    <citation type="submission" date="2021-02" db="EMBL/GenBank/DDBJ databases">
        <title>Genome sequence Cadophora malorum strain M34.</title>
        <authorList>
            <person name="Stefanovic E."/>
            <person name="Vu D."/>
            <person name="Scully C."/>
            <person name="Dijksterhuis J."/>
            <person name="Roader J."/>
            <person name="Houbraken J."/>
        </authorList>
    </citation>
    <scope>NUCLEOTIDE SEQUENCE</scope>
    <source>
        <strain evidence="2">M34</strain>
    </source>
</reference>
<feature type="compositionally biased region" description="Basic and acidic residues" evidence="1">
    <location>
        <begin position="1"/>
        <end position="20"/>
    </location>
</feature>
<dbReference type="OrthoDB" id="2139939at2759"/>
<evidence type="ECO:0000313" key="2">
    <source>
        <dbReference type="EMBL" id="KAG4418250.1"/>
    </source>
</evidence>
<accession>A0A8H7TFL6</accession>
<evidence type="ECO:0008006" key="4">
    <source>
        <dbReference type="Google" id="ProtNLM"/>
    </source>
</evidence>
<dbReference type="PANTHER" id="PTHR34117:SF1">
    <property type="entry name" value="STYLE CELL-CYCLE INHIBITOR 1"/>
    <property type="match status" value="1"/>
</dbReference>
<comment type="caution">
    <text evidence="2">The sequence shown here is derived from an EMBL/GenBank/DDBJ whole genome shotgun (WGS) entry which is preliminary data.</text>
</comment>
<sequence length="335" mass="39084">MADSSRSHRENDRGRDERSRSPRRHHSHSHRARSPRRHHHKRKRSPDAGPKELPFNSRELGKRDYDAFKPMFATYLDIQKQKILEDMDEIEVRGRWKSFIGKWNRGELSEGWYDPSTFQRAVESAADHTSERREERPKTNTTPVERQSSRPSAKQVEEESDSDDSIGPALPGQESRSRGSRKGPSIPNMQDLELKREMDAEDGLARRDDIRFARKTDRKEQKAALDELVPRAEAGTRERQLEKKKEVNEKMKSFREKSPGAAEVPDTELMGGGDGIESFKQEKEKYERKKNERELRKEEMLRARAAEREERLQEYRTKEEGTMAMLKALAKQNFG</sequence>
<feature type="region of interest" description="Disordered" evidence="1">
    <location>
        <begin position="1"/>
        <end position="63"/>
    </location>
</feature>
<feature type="compositionally biased region" description="Basic and acidic residues" evidence="1">
    <location>
        <begin position="277"/>
        <end position="295"/>
    </location>
</feature>
<name>A0A8H7TFL6_9HELO</name>
<dbReference type="EMBL" id="JAFJYH010000133">
    <property type="protein sequence ID" value="KAG4418250.1"/>
    <property type="molecule type" value="Genomic_DNA"/>
</dbReference>
<dbReference type="InterPro" id="IPR044688">
    <property type="entry name" value="SCI-1-like"/>
</dbReference>
<evidence type="ECO:0000313" key="3">
    <source>
        <dbReference type="Proteomes" id="UP000664132"/>
    </source>
</evidence>
<proteinExistence type="predicted"/>